<keyword evidence="2" id="KW-0472">Membrane</keyword>
<dbReference type="AlphaFoldDB" id="A0A4V1A2M1"/>
<dbReference type="KEGG" id="hgr:DW355_11205"/>
<evidence type="ECO:0000256" key="2">
    <source>
        <dbReference type="SAM" id="Phobius"/>
    </source>
</evidence>
<name>A0A4V1A2M1_9BURK</name>
<evidence type="ECO:0000313" key="4">
    <source>
        <dbReference type="Proteomes" id="UP000292939"/>
    </source>
</evidence>
<organism evidence="3 4">
    <name type="scientific">Hylemonella gracilis</name>
    <dbReference type="NCBI Taxonomy" id="80880"/>
    <lineage>
        <taxon>Bacteria</taxon>
        <taxon>Pseudomonadati</taxon>
        <taxon>Pseudomonadota</taxon>
        <taxon>Betaproteobacteria</taxon>
        <taxon>Burkholderiales</taxon>
        <taxon>Comamonadaceae</taxon>
        <taxon>Hylemonella</taxon>
    </lineage>
</organism>
<accession>A0A4V1A2M1</accession>
<protein>
    <submittedName>
        <fullName evidence="3">Nitrogen fixation protein FixH</fullName>
    </submittedName>
</protein>
<feature type="region of interest" description="Disordered" evidence="1">
    <location>
        <begin position="52"/>
        <end position="83"/>
    </location>
</feature>
<dbReference type="OrthoDB" id="5295180at2"/>
<evidence type="ECO:0000313" key="3">
    <source>
        <dbReference type="EMBL" id="QBK06529.1"/>
    </source>
</evidence>
<keyword evidence="2" id="KW-1133">Transmembrane helix</keyword>
<proteinExistence type="predicted"/>
<reference evidence="3 4" key="1">
    <citation type="submission" date="2018-07" db="EMBL/GenBank/DDBJ databases">
        <title>Exploring interactions and the metabolic potential of the ultra-small soil bacteria Hylemonella gracilis.</title>
        <authorList>
            <person name="Tyc O."/>
            <person name="Kulkarni P."/>
            <person name="Gawehns F."/>
            <person name="Hundscheid M."/>
            <person name="Zweers H."/>
            <person name="Garbeva P."/>
        </authorList>
    </citation>
    <scope>NUCLEOTIDE SEQUENCE [LARGE SCALE GENOMIC DNA]</scope>
    <source>
        <strain evidence="3 4">NS1</strain>
    </source>
</reference>
<dbReference type="EMBL" id="CP031395">
    <property type="protein sequence ID" value="QBK06529.1"/>
    <property type="molecule type" value="Genomic_DNA"/>
</dbReference>
<evidence type="ECO:0000256" key="1">
    <source>
        <dbReference type="SAM" id="MobiDB-lite"/>
    </source>
</evidence>
<feature type="transmembrane region" description="Helical" evidence="2">
    <location>
        <begin position="15"/>
        <end position="39"/>
    </location>
</feature>
<sequence length="83" mass="8946">MEQDMHDTKPWWTFGYVWLVLAGPIIVVIASLHTFWLAASMPDPVLDTSVLRHSEAPAQQARNHAQTGAPVAGRSAASAPATP</sequence>
<keyword evidence="2" id="KW-0812">Transmembrane</keyword>
<dbReference type="Proteomes" id="UP000292939">
    <property type="component" value="Chromosome"/>
</dbReference>
<gene>
    <name evidence="3" type="ORF">DW355_11205</name>
</gene>